<gene>
    <name evidence="2" type="ORF">PR048_025002</name>
</gene>
<comment type="caution">
    <text evidence="2">The sequence shown here is derived from an EMBL/GenBank/DDBJ whole genome shotgun (WGS) entry which is preliminary data.</text>
</comment>
<feature type="compositionally biased region" description="Basic and acidic residues" evidence="1">
    <location>
        <begin position="168"/>
        <end position="181"/>
    </location>
</feature>
<dbReference type="EMBL" id="JARBHB010000010">
    <property type="protein sequence ID" value="KAJ8874160.1"/>
    <property type="molecule type" value="Genomic_DNA"/>
</dbReference>
<proteinExistence type="predicted"/>
<evidence type="ECO:0000313" key="3">
    <source>
        <dbReference type="Proteomes" id="UP001159363"/>
    </source>
</evidence>
<organism evidence="2 3">
    <name type="scientific">Dryococelus australis</name>
    <dbReference type="NCBI Taxonomy" id="614101"/>
    <lineage>
        <taxon>Eukaryota</taxon>
        <taxon>Metazoa</taxon>
        <taxon>Ecdysozoa</taxon>
        <taxon>Arthropoda</taxon>
        <taxon>Hexapoda</taxon>
        <taxon>Insecta</taxon>
        <taxon>Pterygota</taxon>
        <taxon>Neoptera</taxon>
        <taxon>Polyneoptera</taxon>
        <taxon>Phasmatodea</taxon>
        <taxon>Verophasmatodea</taxon>
        <taxon>Anareolatae</taxon>
        <taxon>Phasmatidae</taxon>
        <taxon>Eurycanthinae</taxon>
        <taxon>Dryococelus</taxon>
    </lineage>
</organism>
<accession>A0ABQ9GQ55</accession>
<sequence length="619" mass="68981">MFISKSDGSIKIRSKEKFSRVLKSSRFIVNSLYLTPTKANRVRFPDFHMWDSCRTTPLIGVDLPFPPVLSFRRCSINIGSQDLAVRSRPNLVTPPPPSLRKGSIPAFPWSDLRIPWKSRNQEDQTGDRTQVHPAKFAPACRIRVSPFLGLMAPRVLTLALPKGTVCKESVEGGRGGSEDVFSKTTPGVLRSAGGETEGRWHRCRTSRVPRNSKRVGDGYIERERLEGNSRLRRRCRGIGKGWGFSLDASLSSRGSVANLTILILQVVRTIFPTKLYDTGIAEGWQRYRGSMERDPRRRIATPARGLGAGEGGVFPEFFMNSPKRIGIRDPTMYLVYGFCDNVAGIRRAGCRDSWQQLVSPVWAVVLELTNERALFNCKSSGGGESGTSAVDKNPAAPCCALKCSRGKRCRNTRVVEFKSAHFTVKSLQPVMQRGARRRLKRPRLAQQYRVKADRPRVLREVALIVMLPVSSRLILPARRGFRVAGGAGGCCFACKLPLQICAYYKQASAKCKDLYLVIQTLPPLTIQHLLCSRTAWYLCQVHCQYFIATARIIFVSGVQIRIQGDDEWRYHAGHYLYEVVGELAHPRPDMKVSAAAVAGGNSCANIALRLSHPPVALQR</sequence>
<name>A0ABQ9GQ55_9NEOP</name>
<dbReference type="Proteomes" id="UP001159363">
    <property type="component" value="Chromosome 9"/>
</dbReference>
<evidence type="ECO:0000313" key="2">
    <source>
        <dbReference type="EMBL" id="KAJ8874160.1"/>
    </source>
</evidence>
<reference evidence="2 3" key="1">
    <citation type="submission" date="2023-02" db="EMBL/GenBank/DDBJ databases">
        <title>LHISI_Scaffold_Assembly.</title>
        <authorList>
            <person name="Stuart O.P."/>
            <person name="Cleave R."/>
            <person name="Magrath M.J.L."/>
            <person name="Mikheyev A.S."/>
        </authorList>
    </citation>
    <scope>NUCLEOTIDE SEQUENCE [LARGE SCALE GENOMIC DNA]</scope>
    <source>
        <strain evidence="2">Daus_M_001</strain>
        <tissue evidence="2">Leg muscle</tissue>
    </source>
</reference>
<evidence type="ECO:0000256" key="1">
    <source>
        <dbReference type="SAM" id="MobiDB-lite"/>
    </source>
</evidence>
<protein>
    <submittedName>
        <fullName evidence="2">Uncharacterized protein</fullName>
    </submittedName>
</protein>
<feature type="region of interest" description="Disordered" evidence="1">
    <location>
        <begin position="168"/>
        <end position="195"/>
    </location>
</feature>
<keyword evidence="3" id="KW-1185">Reference proteome</keyword>